<proteinExistence type="predicted"/>
<dbReference type="InterPro" id="IPR053156">
    <property type="entry name" value="T6SS_TssM-like"/>
</dbReference>
<dbReference type="RefSeq" id="WP_280625293.1">
    <property type="nucleotide sequence ID" value="NZ_CP123504.1"/>
</dbReference>
<accession>A0AA95GMQ1</accession>
<feature type="transmembrane region" description="Helical" evidence="1">
    <location>
        <begin position="387"/>
        <end position="408"/>
    </location>
</feature>
<organism evidence="3 4">
    <name type="scientific">Arsenophonus nasoniae</name>
    <name type="common">son-killer infecting Nasonia vitripennis</name>
    <dbReference type="NCBI Taxonomy" id="638"/>
    <lineage>
        <taxon>Bacteria</taxon>
        <taxon>Pseudomonadati</taxon>
        <taxon>Pseudomonadota</taxon>
        <taxon>Gammaproteobacteria</taxon>
        <taxon>Enterobacterales</taxon>
        <taxon>Morganellaceae</taxon>
        <taxon>Arsenophonus</taxon>
    </lineage>
</organism>
<gene>
    <name evidence="3" type="ORF">QE210_01600</name>
</gene>
<feature type="transmembrane region" description="Helical" evidence="1">
    <location>
        <begin position="34"/>
        <end position="56"/>
    </location>
</feature>
<name>A0AA95GMQ1_9GAMM</name>
<reference evidence="3" key="1">
    <citation type="submission" date="2023-04" db="EMBL/GenBank/DDBJ databases">
        <title>Genome dynamics across the evolutionary transition to endosymbiosis.</title>
        <authorList>
            <person name="Siozios S."/>
            <person name="Nadal-Jimenez P."/>
            <person name="Azagi T."/>
            <person name="Sprong H."/>
            <person name="Frost C.L."/>
            <person name="Parratt S.R."/>
            <person name="Taylor G."/>
            <person name="Brettell L."/>
            <person name="Lew K.C."/>
            <person name="Croft L."/>
            <person name="King K.C."/>
            <person name="Brockhurst M.A."/>
            <person name="Hypsa V."/>
            <person name="Novakova E."/>
            <person name="Darby A.C."/>
            <person name="Hurst G.D.D."/>
        </authorList>
    </citation>
    <scope>NUCLEOTIDE SEQUENCE</scope>
    <source>
        <strain evidence="3">APv</strain>
    </source>
</reference>
<feature type="transmembrane region" description="Helical" evidence="1">
    <location>
        <begin position="7"/>
        <end position="28"/>
    </location>
</feature>
<dbReference type="PANTHER" id="PTHR36153:SF1">
    <property type="entry name" value="TYPE VI SECRETION SYSTEM COMPONENT TSSM1"/>
    <property type="match status" value="1"/>
</dbReference>
<dbReference type="EMBL" id="CP123504">
    <property type="protein sequence ID" value="WGM01848.1"/>
    <property type="molecule type" value="Genomic_DNA"/>
</dbReference>
<keyword evidence="1" id="KW-0472">Membrane</keyword>
<evidence type="ECO:0000259" key="2">
    <source>
        <dbReference type="Pfam" id="PF14331"/>
    </source>
</evidence>
<dbReference type="InterPro" id="IPR025743">
    <property type="entry name" value="TssM1_N"/>
</dbReference>
<dbReference type="Proteomes" id="UP001177595">
    <property type="component" value="Chromosome"/>
</dbReference>
<dbReference type="Pfam" id="PF14331">
    <property type="entry name" value="IcmF-related_N"/>
    <property type="match status" value="1"/>
</dbReference>
<keyword evidence="1" id="KW-1133">Transmembrane helix</keyword>
<evidence type="ECO:0000313" key="3">
    <source>
        <dbReference type="EMBL" id="WGM01848.1"/>
    </source>
</evidence>
<feature type="domain" description="Type VI secretion system component TssM1 N-terminal" evidence="2">
    <location>
        <begin position="169"/>
        <end position="349"/>
    </location>
</feature>
<evidence type="ECO:0000313" key="4">
    <source>
        <dbReference type="Proteomes" id="UP001177595"/>
    </source>
</evidence>
<protein>
    <submittedName>
        <fullName evidence="3">Type VI secretion protein IcmF/TssM N-terminal domain-containing protein</fullName>
    </submittedName>
</protein>
<dbReference type="AlphaFoldDB" id="A0AA95GMQ1"/>
<evidence type="ECO:0000256" key="1">
    <source>
        <dbReference type="SAM" id="Phobius"/>
    </source>
</evidence>
<dbReference type="PANTHER" id="PTHR36153">
    <property type="entry name" value="INNER MEMBRANE PROTEIN-RELATED"/>
    <property type="match status" value="1"/>
</dbReference>
<sequence>MKKFFCIVGILLLMIGLLCLCFAMVALWSWPTLMALWLFLGCLCGLLIIYVSVLVIPKTQRWLKQQLVKKRYGSNRLERQLWQHWKRGAGIQKRWWLTWREYAPPWYVVLGMQGAGQQGLLADSQIPSFAGWQNHSLNERQFSCRWWFFRRAMYLVMSSYFLTDRPLYRQAWQRLIYWFSKVRPPTGIVLCLPMDLLLHANNKVRFQAARLMREQLALLQQRLGYRLSVWVVVTHSESLPGFHLWSRQLSEQQRQQVLGGMIDHGLDGNFTGALERTLDSVIQALKITCLRQLNAYRMTPPAELLILPEQIRQLQPTLEEYFQALFVPDHYQQHSLLCGLFFCATENNDNGPGAKSLFSQQLLEKILPDQKSKKQPLLNARFWRRRALYSLLIFSLLFGVARSLWIAYNDMLKLACDPSNSTLACRYDRYQQAEAWQERGIELFSPLRYLLRQYLAQQYLYLLTDINYHPNQVINNLASRFANSSHQQKRQLILNLARFINSEQAMSQGACLAQLRQLPAWSATELMGVTAAVSQDQYIAIRLAQYRTGQAQQALSQWQSVLQQLLEKDNHWSWLLDDNIVNNGVKVTLADFWPLEGSDQQKLLAEVKAIYSQNGEKAIQLLLDEIALAVNDTTLFSQRRRQFISNYHQQYQSAWLIFAQAMPQAESYIRGKSNWQQLMFDTAQNASPYLRFFNRLAIESASIPQPEQQSWLRDQLSLWQLHNYLPESNFLQQLSMQESVWRRFIQTKFRRLPPISIRVDQPALFRYQTWRQMLQKTIQYALLGDNEAEQLVKISLGEEHDQQNGNLRLLANQFDLWWQPLQVKNMAQREPLLRHLWQGDKRLLVRFAFFSAAEKLQQQWDSQVIWPMSNANDDELLTTTEQMVRLSDYSKRFIKEHANYALNINGQGISRHSLAGINFPVNEAFLHFIRQVIRPNDLAPASADIRRRLQEQRELLQTRQSGERDAEQSQWAMLTFTSQPASANLQAQVLPIGSRISLDCQQQIQQINSINFNDSATMRWHPQWCQRIKIDIDFPGFQLTQIYSGAENMVRFIRALSQGELIFNAKDFTQQYTALTSLGIKRITVRYLLDGAPEALSLYQHWSQQLKQQRDKQQLLQQLDQQLLNLNAPAVPVKGSLSSLPLEITTLWYEIRNNS</sequence>
<keyword evidence="1" id="KW-0812">Transmembrane</keyword>